<dbReference type="AlphaFoldDB" id="A0A4R5A2X1"/>
<feature type="region of interest" description="Disordered" evidence="1">
    <location>
        <begin position="46"/>
        <end position="75"/>
    </location>
</feature>
<keyword evidence="2" id="KW-1133">Transmembrane helix</keyword>
<evidence type="ECO:0000313" key="5">
    <source>
        <dbReference type="Proteomes" id="UP000294513"/>
    </source>
</evidence>
<dbReference type="EMBL" id="SMKU01000393">
    <property type="protein sequence ID" value="TDD66151.1"/>
    <property type="molecule type" value="Genomic_DNA"/>
</dbReference>
<evidence type="ECO:0000256" key="1">
    <source>
        <dbReference type="SAM" id="MobiDB-lite"/>
    </source>
</evidence>
<protein>
    <submittedName>
        <fullName evidence="4">DUF3592 domain-containing protein</fullName>
    </submittedName>
</protein>
<keyword evidence="2" id="KW-0472">Membrane</keyword>
<dbReference type="InterPro" id="IPR021994">
    <property type="entry name" value="DUF3592"/>
</dbReference>
<evidence type="ECO:0000313" key="4">
    <source>
        <dbReference type="EMBL" id="TDD66151.1"/>
    </source>
</evidence>
<evidence type="ECO:0000259" key="3">
    <source>
        <dbReference type="Pfam" id="PF12158"/>
    </source>
</evidence>
<feature type="domain" description="DUF3592" evidence="3">
    <location>
        <begin position="119"/>
        <end position="182"/>
    </location>
</feature>
<evidence type="ECO:0000256" key="2">
    <source>
        <dbReference type="SAM" id="Phobius"/>
    </source>
</evidence>
<sequence>MRRTPERRRLRSHGKPSKPATCTPAAQRAFSWHRCAKTARIGFRATTSRKGNPVLGGHQRASTGGGGRPSDRQPKSSLAVSFLKMLASLPFALLGVLMVGWGWSMLGDASVLSESGRSTTGVVVSRELVRAGMGTTPKIDVSFTAFDGTRHVVRYTGDERVGAHIKVLYDPANPDRSSIETTRSQRGLAVFIIVCGVIFAVGTPCLFAWGAVAEARLRRSSGTSR</sequence>
<feature type="transmembrane region" description="Helical" evidence="2">
    <location>
        <begin position="82"/>
        <end position="103"/>
    </location>
</feature>
<comment type="caution">
    <text evidence="4">The sequence shown here is derived from an EMBL/GenBank/DDBJ whole genome shotgun (WGS) entry which is preliminary data.</text>
</comment>
<keyword evidence="5" id="KW-1185">Reference proteome</keyword>
<dbReference type="Proteomes" id="UP000294513">
    <property type="component" value="Unassembled WGS sequence"/>
</dbReference>
<accession>A0A4R5A2X1</accession>
<gene>
    <name evidence="4" type="ORF">E1298_40650</name>
</gene>
<keyword evidence="2" id="KW-0812">Transmembrane</keyword>
<name>A0A4R5A2X1_9ACTN</name>
<reference evidence="4 5" key="1">
    <citation type="submission" date="2019-03" db="EMBL/GenBank/DDBJ databases">
        <title>Draft genome sequences of novel Actinobacteria.</title>
        <authorList>
            <person name="Sahin N."/>
            <person name="Ay H."/>
            <person name="Saygin H."/>
        </authorList>
    </citation>
    <scope>NUCLEOTIDE SEQUENCE [LARGE SCALE GENOMIC DNA]</scope>
    <source>
        <strain evidence="4 5">H3C3</strain>
    </source>
</reference>
<feature type="transmembrane region" description="Helical" evidence="2">
    <location>
        <begin position="188"/>
        <end position="212"/>
    </location>
</feature>
<feature type="region of interest" description="Disordered" evidence="1">
    <location>
        <begin position="1"/>
        <end position="25"/>
    </location>
</feature>
<dbReference type="Pfam" id="PF12158">
    <property type="entry name" value="DUF3592"/>
    <property type="match status" value="1"/>
</dbReference>
<organism evidence="4 5">
    <name type="scientific">Actinomadura rubrisoli</name>
    <dbReference type="NCBI Taxonomy" id="2530368"/>
    <lineage>
        <taxon>Bacteria</taxon>
        <taxon>Bacillati</taxon>
        <taxon>Actinomycetota</taxon>
        <taxon>Actinomycetes</taxon>
        <taxon>Streptosporangiales</taxon>
        <taxon>Thermomonosporaceae</taxon>
        <taxon>Actinomadura</taxon>
    </lineage>
</organism>
<dbReference type="OrthoDB" id="4255890at2"/>
<proteinExistence type="predicted"/>
<feature type="compositionally biased region" description="Basic residues" evidence="1">
    <location>
        <begin position="1"/>
        <end position="16"/>
    </location>
</feature>